<feature type="compositionally biased region" description="Polar residues" evidence="1">
    <location>
        <begin position="93"/>
        <end position="106"/>
    </location>
</feature>
<accession>E9HD45</accession>
<sequence>MYYLRYLLSLAVLLLPSAFTAPTNFLQPFETYFSSQPMTRSPSDNLRSATASSDVSVRSIQNRGGPFNKNRNYFEDFKIPDDFGNNFPEYSETHQSGKGSGDSKTSQGERVHQKNEYYSYSFSTPVEDVSGDDVIAVVNVKHSPKVYFYQVAEAGPRHLKVMYFTGFPTNRQRGTRASAKTN</sequence>
<keyword evidence="2" id="KW-0732">Signal</keyword>
<feature type="region of interest" description="Disordered" evidence="1">
    <location>
        <begin position="37"/>
        <end position="62"/>
    </location>
</feature>
<keyword evidence="4" id="KW-1185">Reference proteome</keyword>
<name>E9HD45_DAPPU</name>
<dbReference type="OrthoDB" id="6335884at2759"/>
<protein>
    <submittedName>
        <fullName evidence="3">Uncharacterized protein</fullName>
    </submittedName>
</protein>
<dbReference type="AlphaFoldDB" id="E9HD45"/>
<evidence type="ECO:0000256" key="1">
    <source>
        <dbReference type="SAM" id="MobiDB-lite"/>
    </source>
</evidence>
<proteinExistence type="predicted"/>
<reference evidence="3 4" key="1">
    <citation type="journal article" date="2011" name="Science">
        <title>The ecoresponsive genome of Daphnia pulex.</title>
        <authorList>
            <person name="Colbourne J.K."/>
            <person name="Pfrender M.E."/>
            <person name="Gilbert D."/>
            <person name="Thomas W.K."/>
            <person name="Tucker A."/>
            <person name="Oakley T.H."/>
            <person name="Tokishita S."/>
            <person name="Aerts A."/>
            <person name="Arnold G.J."/>
            <person name="Basu M.K."/>
            <person name="Bauer D.J."/>
            <person name="Caceres C.E."/>
            <person name="Carmel L."/>
            <person name="Casola C."/>
            <person name="Choi J.H."/>
            <person name="Detter J.C."/>
            <person name="Dong Q."/>
            <person name="Dusheyko S."/>
            <person name="Eads B.D."/>
            <person name="Frohlich T."/>
            <person name="Geiler-Samerotte K.A."/>
            <person name="Gerlach D."/>
            <person name="Hatcher P."/>
            <person name="Jogdeo S."/>
            <person name="Krijgsveld J."/>
            <person name="Kriventseva E.V."/>
            <person name="Kultz D."/>
            <person name="Laforsch C."/>
            <person name="Lindquist E."/>
            <person name="Lopez J."/>
            <person name="Manak J.R."/>
            <person name="Muller J."/>
            <person name="Pangilinan J."/>
            <person name="Patwardhan R.P."/>
            <person name="Pitluck S."/>
            <person name="Pritham E.J."/>
            <person name="Rechtsteiner A."/>
            <person name="Rho M."/>
            <person name="Rogozin I.B."/>
            <person name="Sakarya O."/>
            <person name="Salamov A."/>
            <person name="Schaack S."/>
            <person name="Shapiro H."/>
            <person name="Shiga Y."/>
            <person name="Skalitzky C."/>
            <person name="Smith Z."/>
            <person name="Souvorov A."/>
            <person name="Sung W."/>
            <person name="Tang Z."/>
            <person name="Tsuchiya D."/>
            <person name="Tu H."/>
            <person name="Vos H."/>
            <person name="Wang M."/>
            <person name="Wolf Y.I."/>
            <person name="Yamagata H."/>
            <person name="Yamada T."/>
            <person name="Ye Y."/>
            <person name="Shaw J.R."/>
            <person name="Andrews J."/>
            <person name="Crease T.J."/>
            <person name="Tang H."/>
            <person name="Lucas S.M."/>
            <person name="Robertson H.M."/>
            <person name="Bork P."/>
            <person name="Koonin E.V."/>
            <person name="Zdobnov E.M."/>
            <person name="Grigoriev I.V."/>
            <person name="Lynch M."/>
            <person name="Boore J.L."/>
        </authorList>
    </citation>
    <scope>NUCLEOTIDE SEQUENCE [LARGE SCALE GENOMIC DNA]</scope>
</reference>
<dbReference type="InParanoid" id="E9HD45"/>
<feature type="region of interest" description="Disordered" evidence="1">
    <location>
        <begin position="85"/>
        <end position="112"/>
    </location>
</feature>
<evidence type="ECO:0000256" key="2">
    <source>
        <dbReference type="SAM" id="SignalP"/>
    </source>
</evidence>
<feature type="chain" id="PRO_5003238321" evidence="2">
    <location>
        <begin position="21"/>
        <end position="182"/>
    </location>
</feature>
<organism evidence="3 4">
    <name type="scientific">Daphnia pulex</name>
    <name type="common">Water flea</name>
    <dbReference type="NCBI Taxonomy" id="6669"/>
    <lineage>
        <taxon>Eukaryota</taxon>
        <taxon>Metazoa</taxon>
        <taxon>Ecdysozoa</taxon>
        <taxon>Arthropoda</taxon>
        <taxon>Crustacea</taxon>
        <taxon>Branchiopoda</taxon>
        <taxon>Diplostraca</taxon>
        <taxon>Cladocera</taxon>
        <taxon>Anomopoda</taxon>
        <taxon>Daphniidae</taxon>
        <taxon>Daphnia</taxon>
    </lineage>
</organism>
<gene>
    <name evidence="3" type="ORF">DAPPUDRAFT_300512</name>
</gene>
<dbReference type="EMBL" id="GL732622">
    <property type="protein sequence ID" value="EFX70351.1"/>
    <property type="molecule type" value="Genomic_DNA"/>
</dbReference>
<evidence type="ECO:0000313" key="3">
    <source>
        <dbReference type="EMBL" id="EFX70351.1"/>
    </source>
</evidence>
<dbReference type="Proteomes" id="UP000000305">
    <property type="component" value="Unassembled WGS sequence"/>
</dbReference>
<feature type="signal peptide" evidence="2">
    <location>
        <begin position="1"/>
        <end position="20"/>
    </location>
</feature>
<evidence type="ECO:0000313" key="4">
    <source>
        <dbReference type="Proteomes" id="UP000000305"/>
    </source>
</evidence>
<dbReference type="HOGENOM" id="CLU_1483428_0_0_1"/>
<dbReference type="KEGG" id="dpx:DAPPUDRAFT_300512"/>